<evidence type="ECO:0000313" key="1">
    <source>
        <dbReference type="EMBL" id="AOY80070.1"/>
    </source>
</evidence>
<name>A0A1D9FY28_MOOP1</name>
<dbReference type="Proteomes" id="UP000176944">
    <property type="component" value="Chromosome"/>
</dbReference>
<accession>A0A1D9FY28</accession>
<organism evidence="1 2">
    <name type="scientific">Moorena producens (strain JHB)</name>
    <dbReference type="NCBI Taxonomy" id="1454205"/>
    <lineage>
        <taxon>Bacteria</taxon>
        <taxon>Bacillati</taxon>
        <taxon>Cyanobacteriota</taxon>
        <taxon>Cyanophyceae</taxon>
        <taxon>Coleofasciculales</taxon>
        <taxon>Coleofasciculaceae</taxon>
        <taxon>Moorena</taxon>
    </lineage>
</organism>
<protein>
    <submittedName>
        <fullName evidence="1">Uncharacterized protein</fullName>
    </submittedName>
</protein>
<gene>
    <name evidence="1" type="ORF">BJP36_09145</name>
</gene>
<reference evidence="2" key="1">
    <citation type="submission" date="2016-10" db="EMBL/GenBank/DDBJ databases">
        <title>Comparative genomics uncovers the prolific and rare metabolic potential of the cyanobacterial genus Moorea.</title>
        <authorList>
            <person name="Leao T."/>
            <person name="Castelao G."/>
            <person name="Korobeynikov A."/>
            <person name="Monroe E.A."/>
            <person name="Podell S."/>
            <person name="Glukhov E."/>
            <person name="Allen E."/>
            <person name="Gerwick W.H."/>
            <person name="Gerwick L."/>
        </authorList>
    </citation>
    <scope>NUCLEOTIDE SEQUENCE [LARGE SCALE GENOMIC DNA]</scope>
    <source>
        <strain evidence="2">JHB</strain>
    </source>
</reference>
<dbReference type="EMBL" id="CP017708">
    <property type="protein sequence ID" value="AOY80070.1"/>
    <property type="molecule type" value="Genomic_DNA"/>
</dbReference>
<sequence>MGWSSHQKMTLRGQLSALSSQLIAISFSYQLSAISYQLSAISHQPSAYELWASYTEQLLNKRCRGATRGEFNYGSNAPLRSWGGSAVLGRQRGLGGFPHERLPWFPP</sequence>
<dbReference type="AlphaFoldDB" id="A0A1D9FY28"/>
<proteinExistence type="predicted"/>
<evidence type="ECO:0000313" key="2">
    <source>
        <dbReference type="Proteomes" id="UP000176944"/>
    </source>
</evidence>